<keyword evidence="7" id="KW-1185">Reference proteome</keyword>
<dbReference type="Pfam" id="PF00497">
    <property type="entry name" value="SBP_bac_3"/>
    <property type="match status" value="1"/>
</dbReference>
<dbReference type="AlphaFoldDB" id="A0A844ASW9"/>
<sequence>MKKHLLTIAIAALAAGGAQAQATDTLAKVKAQGKIVMGVRESSAPLSFTLGDGKFTGYHVELCERIIKAIAPAAKIEYTPVTSANRIPLVQNGTVDIECGSTTNNAARQKDVTFALTTYVTEVRTAVKKSSGISSIAQLNGRSVATTTGTTSVALLRKNERATGVDFKEVYGKDHADSFLLLESGRADAFVMDDNILAGLIAGSKTPGDYAIVGETLNVEPIAIMIRKDDPAMKKAVDDQIRGMMKSGDLDKLYTKWFMQPIPPKNTSVNLAMGSVMKGLIANPADKPAEDYNAKK</sequence>
<dbReference type="PANTHER" id="PTHR30085">
    <property type="entry name" value="AMINO ACID ABC TRANSPORTER PERMEASE"/>
    <property type="match status" value="1"/>
</dbReference>
<dbReference type="InterPro" id="IPR051455">
    <property type="entry name" value="Bact_solute-bind_prot3"/>
</dbReference>
<dbReference type="SUPFAM" id="SSF53850">
    <property type="entry name" value="Periplasmic binding protein-like II"/>
    <property type="match status" value="1"/>
</dbReference>
<dbReference type="InterPro" id="IPR001638">
    <property type="entry name" value="Solute-binding_3/MltF_N"/>
</dbReference>
<dbReference type="SMART" id="SM00062">
    <property type="entry name" value="PBPb"/>
    <property type="match status" value="1"/>
</dbReference>
<dbReference type="OrthoDB" id="7240770at2"/>
<proteinExistence type="inferred from homology"/>
<evidence type="ECO:0000313" key="7">
    <source>
        <dbReference type="Proteomes" id="UP000487350"/>
    </source>
</evidence>
<reference evidence="6 7" key="1">
    <citation type="submission" date="2019-11" db="EMBL/GenBank/DDBJ databases">
        <title>Caenimonas koreensis gen. nov., sp. nov., isolated from activated sludge.</title>
        <authorList>
            <person name="Seung H.R."/>
        </authorList>
    </citation>
    <scope>NUCLEOTIDE SEQUENCE [LARGE SCALE GENOMIC DNA]</scope>
    <source>
        <strain evidence="6 7">EMB320</strain>
    </source>
</reference>
<comment type="similarity">
    <text evidence="1">Belongs to the bacterial solute-binding protein 3 family.</text>
</comment>
<feature type="signal peptide" evidence="4">
    <location>
        <begin position="1"/>
        <end position="20"/>
    </location>
</feature>
<comment type="caution">
    <text evidence="6">The sequence shown here is derived from an EMBL/GenBank/DDBJ whole genome shotgun (WGS) entry which is preliminary data.</text>
</comment>
<organism evidence="6 7">
    <name type="scientific">Caenimonas koreensis DSM 17982</name>
    <dbReference type="NCBI Taxonomy" id="1121255"/>
    <lineage>
        <taxon>Bacteria</taxon>
        <taxon>Pseudomonadati</taxon>
        <taxon>Pseudomonadota</taxon>
        <taxon>Betaproteobacteria</taxon>
        <taxon>Burkholderiales</taxon>
        <taxon>Comamonadaceae</taxon>
        <taxon>Caenimonas</taxon>
    </lineage>
</organism>
<evidence type="ECO:0000259" key="5">
    <source>
        <dbReference type="SMART" id="SM00062"/>
    </source>
</evidence>
<gene>
    <name evidence="6" type="ORF">GHT07_09745</name>
</gene>
<evidence type="ECO:0000256" key="4">
    <source>
        <dbReference type="SAM" id="SignalP"/>
    </source>
</evidence>
<feature type="domain" description="Solute-binding protein family 3/N-terminal" evidence="5">
    <location>
        <begin position="34"/>
        <end position="261"/>
    </location>
</feature>
<keyword evidence="3 4" id="KW-0732">Signal</keyword>
<keyword evidence="2" id="KW-0813">Transport</keyword>
<dbReference type="Proteomes" id="UP000487350">
    <property type="component" value="Unassembled WGS sequence"/>
</dbReference>
<dbReference type="GO" id="GO:0006865">
    <property type="term" value="P:amino acid transport"/>
    <property type="evidence" value="ECO:0007669"/>
    <property type="project" value="TreeGrafter"/>
</dbReference>
<evidence type="ECO:0000256" key="1">
    <source>
        <dbReference type="ARBA" id="ARBA00010333"/>
    </source>
</evidence>
<dbReference type="CDD" id="cd13688">
    <property type="entry name" value="PBP2_GltI_DEBP"/>
    <property type="match status" value="1"/>
</dbReference>
<evidence type="ECO:0000313" key="6">
    <source>
        <dbReference type="EMBL" id="MRD47560.1"/>
    </source>
</evidence>
<dbReference type="PANTHER" id="PTHR30085:SF2">
    <property type="entry name" value="GLUTAMATE_ASPARTATE IMPORT SOLUTE-BINDING PROTEIN"/>
    <property type="match status" value="1"/>
</dbReference>
<name>A0A844ASW9_9BURK</name>
<dbReference type="Gene3D" id="3.40.190.10">
    <property type="entry name" value="Periplasmic binding protein-like II"/>
    <property type="match status" value="2"/>
</dbReference>
<dbReference type="GO" id="GO:0030288">
    <property type="term" value="C:outer membrane-bounded periplasmic space"/>
    <property type="evidence" value="ECO:0007669"/>
    <property type="project" value="TreeGrafter"/>
</dbReference>
<dbReference type="RefSeq" id="WP_153584893.1">
    <property type="nucleotide sequence ID" value="NZ_WJBU01000009.1"/>
</dbReference>
<evidence type="ECO:0000256" key="3">
    <source>
        <dbReference type="ARBA" id="ARBA00022729"/>
    </source>
</evidence>
<accession>A0A844ASW9</accession>
<feature type="chain" id="PRO_5032483123" evidence="4">
    <location>
        <begin position="21"/>
        <end position="296"/>
    </location>
</feature>
<dbReference type="GO" id="GO:0005576">
    <property type="term" value="C:extracellular region"/>
    <property type="evidence" value="ECO:0007669"/>
    <property type="project" value="TreeGrafter"/>
</dbReference>
<evidence type="ECO:0000256" key="2">
    <source>
        <dbReference type="ARBA" id="ARBA00022448"/>
    </source>
</evidence>
<dbReference type="EMBL" id="WJBU01000009">
    <property type="protein sequence ID" value="MRD47560.1"/>
    <property type="molecule type" value="Genomic_DNA"/>
</dbReference>
<protein>
    <submittedName>
        <fullName evidence="6">Transporter substrate-binding domain-containing protein</fullName>
    </submittedName>
</protein>